<evidence type="ECO:0000259" key="2">
    <source>
        <dbReference type="PROSITE" id="PS50887"/>
    </source>
</evidence>
<dbReference type="SUPFAM" id="SSF55073">
    <property type="entry name" value="Nucleotide cyclase"/>
    <property type="match status" value="1"/>
</dbReference>
<dbReference type="CDD" id="cd01949">
    <property type="entry name" value="GGDEF"/>
    <property type="match status" value="1"/>
</dbReference>
<dbReference type="InterPro" id="IPR050706">
    <property type="entry name" value="Cyclic-di-GMP_PDE-like"/>
</dbReference>
<evidence type="ECO:0000259" key="1">
    <source>
        <dbReference type="PROSITE" id="PS50883"/>
    </source>
</evidence>
<reference evidence="3" key="1">
    <citation type="submission" date="2020-01" db="EMBL/GenBank/DDBJ databases">
        <authorList>
            <person name="Meier V. D."/>
            <person name="Meier V D."/>
        </authorList>
    </citation>
    <scope>NUCLEOTIDE SEQUENCE</scope>
    <source>
        <strain evidence="3">HLG_WM_MAG_08</strain>
    </source>
</reference>
<dbReference type="GO" id="GO:0071111">
    <property type="term" value="F:cyclic-guanylate-specific phosphodiesterase activity"/>
    <property type="evidence" value="ECO:0007669"/>
    <property type="project" value="InterPro"/>
</dbReference>
<dbReference type="InterPro" id="IPR001633">
    <property type="entry name" value="EAL_dom"/>
</dbReference>
<dbReference type="CDD" id="cd01948">
    <property type="entry name" value="EAL"/>
    <property type="match status" value="1"/>
</dbReference>
<dbReference type="SUPFAM" id="SSF141868">
    <property type="entry name" value="EAL domain-like"/>
    <property type="match status" value="1"/>
</dbReference>
<dbReference type="PANTHER" id="PTHR33121">
    <property type="entry name" value="CYCLIC DI-GMP PHOSPHODIESTERASE PDEF"/>
    <property type="match status" value="1"/>
</dbReference>
<dbReference type="InterPro" id="IPR043128">
    <property type="entry name" value="Rev_trsase/Diguanyl_cyclase"/>
</dbReference>
<sequence length="378" mass="42314">MVNDTCGHAAGDELLCEISDILRKHLRGRGLLARLGGDEFGILLRDCDADEVMALSQALCQSIKRFEFLRGGHNFNVGVSIGVMMIDQHVKSVESVVSCADLACYSAKKAGRNGVELYQDGDQEFTKRTGEISWISRILHALEEKKIVIYYQAITAISNDNDHTHYEVLARLIDEENGVILPNSFMPAATRYDLMNKIDLEIIERTFYALSHDKFGHLPEGCFVSINLSGQSLSNKHFLVTVGKLLRLYEVNPRQVCFEITESAAINNLVLVQQFIAEMKSQGVSFALDDFGTGLSSLSYLKQFSVDYLKIDGRFIRDIVSDSIDRTLVLAINQMAHAMGLRTVAEYVQSKEILDLLTDMDIDYAQGHYINRPTVVVM</sequence>
<accession>A0A6S6STD3</accession>
<evidence type="ECO:0000313" key="3">
    <source>
        <dbReference type="EMBL" id="CAA6805840.1"/>
    </source>
</evidence>
<dbReference type="Pfam" id="PF00990">
    <property type="entry name" value="GGDEF"/>
    <property type="match status" value="1"/>
</dbReference>
<dbReference type="SMART" id="SM00052">
    <property type="entry name" value="EAL"/>
    <property type="match status" value="1"/>
</dbReference>
<dbReference type="SMART" id="SM00267">
    <property type="entry name" value="GGDEF"/>
    <property type="match status" value="1"/>
</dbReference>
<dbReference type="Gene3D" id="3.20.20.450">
    <property type="entry name" value="EAL domain"/>
    <property type="match status" value="1"/>
</dbReference>
<proteinExistence type="predicted"/>
<dbReference type="InterPro" id="IPR000160">
    <property type="entry name" value="GGDEF_dom"/>
</dbReference>
<dbReference type="AlphaFoldDB" id="A0A6S6STD3"/>
<feature type="domain" description="GGDEF" evidence="2">
    <location>
        <begin position="1"/>
        <end position="120"/>
    </location>
</feature>
<dbReference type="PROSITE" id="PS50887">
    <property type="entry name" value="GGDEF"/>
    <property type="match status" value="1"/>
</dbReference>
<dbReference type="InterPro" id="IPR035919">
    <property type="entry name" value="EAL_sf"/>
</dbReference>
<gene>
    <name evidence="3" type="ORF">HELGO_WM78414</name>
</gene>
<dbReference type="InterPro" id="IPR029787">
    <property type="entry name" value="Nucleotide_cyclase"/>
</dbReference>
<dbReference type="PROSITE" id="PS50883">
    <property type="entry name" value="EAL"/>
    <property type="match status" value="1"/>
</dbReference>
<dbReference type="Pfam" id="PF00563">
    <property type="entry name" value="EAL"/>
    <property type="match status" value="1"/>
</dbReference>
<dbReference type="NCBIfam" id="TIGR00254">
    <property type="entry name" value="GGDEF"/>
    <property type="match status" value="1"/>
</dbReference>
<name>A0A6S6STD3_9GAMM</name>
<protein>
    <submittedName>
        <fullName evidence="3">Diguanylate cyclase/phosphodiesterase (GGDEF &amp; EAL domains) with PAS/PAC sensor(S)</fullName>
    </submittedName>
</protein>
<organism evidence="3">
    <name type="scientific">uncultured Thiotrichaceae bacterium</name>
    <dbReference type="NCBI Taxonomy" id="298394"/>
    <lineage>
        <taxon>Bacteria</taxon>
        <taxon>Pseudomonadati</taxon>
        <taxon>Pseudomonadota</taxon>
        <taxon>Gammaproteobacteria</taxon>
        <taxon>Thiotrichales</taxon>
        <taxon>Thiotrichaceae</taxon>
        <taxon>environmental samples</taxon>
    </lineage>
</organism>
<dbReference type="EMBL" id="CACVAV010000093">
    <property type="protein sequence ID" value="CAA6805840.1"/>
    <property type="molecule type" value="Genomic_DNA"/>
</dbReference>
<dbReference type="PANTHER" id="PTHR33121:SF23">
    <property type="entry name" value="CYCLIC DI-GMP PHOSPHODIESTERASE PDEB"/>
    <property type="match status" value="1"/>
</dbReference>
<dbReference type="Gene3D" id="3.30.70.270">
    <property type="match status" value="1"/>
</dbReference>
<feature type="domain" description="EAL" evidence="1">
    <location>
        <begin position="131"/>
        <end position="378"/>
    </location>
</feature>